<feature type="domain" description="DUF2726" evidence="1">
    <location>
        <begin position="888"/>
        <end position="1006"/>
    </location>
</feature>
<dbReference type="CDD" id="cd17934">
    <property type="entry name" value="DEXXQc_Upf1-like"/>
    <property type="match status" value="1"/>
</dbReference>
<organism evidence="4 5">
    <name type="scientific">Candidatus Enterocloster excrementigallinarum</name>
    <dbReference type="NCBI Taxonomy" id="2838558"/>
    <lineage>
        <taxon>Bacteria</taxon>
        <taxon>Bacillati</taxon>
        <taxon>Bacillota</taxon>
        <taxon>Clostridia</taxon>
        <taxon>Lachnospirales</taxon>
        <taxon>Lachnospiraceae</taxon>
        <taxon>Enterocloster</taxon>
    </lineage>
</organism>
<reference evidence="4" key="1">
    <citation type="journal article" date="2021" name="PeerJ">
        <title>Extensive microbial diversity within the chicken gut microbiome revealed by metagenomics and culture.</title>
        <authorList>
            <person name="Gilroy R."/>
            <person name="Ravi A."/>
            <person name="Getino M."/>
            <person name="Pursley I."/>
            <person name="Horton D.L."/>
            <person name="Alikhan N.F."/>
            <person name="Baker D."/>
            <person name="Gharbi K."/>
            <person name="Hall N."/>
            <person name="Watson M."/>
            <person name="Adriaenssens E.M."/>
            <person name="Foster-Nyarko E."/>
            <person name="Jarju S."/>
            <person name="Secka A."/>
            <person name="Antonio M."/>
            <person name="Oren A."/>
            <person name="Chaudhuri R.R."/>
            <person name="La Ragione R."/>
            <person name="Hildebrand F."/>
            <person name="Pallen M.J."/>
        </authorList>
    </citation>
    <scope>NUCLEOTIDE SEQUENCE</scope>
    <source>
        <strain evidence="4">CHK198-12963</strain>
    </source>
</reference>
<dbReference type="InterPro" id="IPR027417">
    <property type="entry name" value="P-loop_NTPase"/>
</dbReference>
<proteinExistence type="predicted"/>
<feature type="domain" description="DNA2/NAM7 helicase-like C-terminal" evidence="3">
    <location>
        <begin position="676"/>
        <end position="840"/>
    </location>
</feature>
<dbReference type="SUPFAM" id="SSF52540">
    <property type="entry name" value="P-loop containing nucleoside triphosphate hydrolases"/>
    <property type="match status" value="1"/>
</dbReference>
<evidence type="ECO:0000259" key="1">
    <source>
        <dbReference type="Pfam" id="PF10881"/>
    </source>
</evidence>
<dbReference type="Pfam" id="PF13087">
    <property type="entry name" value="AAA_12"/>
    <property type="match status" value="1"/>
</dbReference>
<dbReference type="InterPro" id="IPR047187">
    <property type="entry name" value="SF1_C_Upf1"/>
</dbReference>
<name>A0A9D2TEC3_9FIRM</name>
<dbReference type="InterPro" id="IPR045055">
    <property type="entry name" value="DNA2/NAM7-like"/>
</dbReference>
<dbReference type="Pfam" id="PF13086">
    <property type="entry name" value="AAA_11"/>
    <property type="match status" value="1"/>
</dbReference>
<protein>
    <submittedName>
        <fullName evidence="4">DUF2726 domain-containing protein</fullName>
    </submittedName>
</protein>
<dbReference type="Proteomes" id="UP000823863">
    <property type="component" value="Unassembled WGS sequence"/>
</dbReference>
<evidence type="ECO:0000259" key="3">
    <source>
        <dbReference type="Pfam" id="PF13087"/>
    </source>
</evidence>
<dbReference type="Gene3D" id="3.40.50.300">
    <property type="entry name" value="P-loop containing nucleotide triphosphate hydrolases"/>
    <property type="match status" value="2"/>
</dbReference>
<reference evidence="4" key="2">
    <citation type="submission" date="2021-04" db="EMBL/GenBank/DDBJ databases">
        <authorList>
            <person name="Gilroy R."/>
        </authorList>
    </citation>
    <scope>NUCLEOTIDE SEQUENCE</scope>
    <source>
        <strain evidence="4">CHK198-12963</strain>
    </source>
</reference>
<dbReference type="EMBL" id="DWWB01000061">
    <property type="protein sequence ID" value="HJC67255.1"/>
    <property type="molecule type" value="Genomic_DNA"/>
</dbReference>
<comment type="caution">
    <text evidence="4">The sequence shown here is derived from an EMBL/GenBank/DDBJ whole genome shotgun (WGS) entry which is preliminary data.</text>
</comment>
<dbReference type="Gene3D" id="3.40.960.10">
    <property type="entry name" value="VSR Endonuclease"/>
    <property type="match status" value="1"/>
</dbReference>
<feature type="domain" description="DNA2/NAM7 helicase helicase" evidence="2">
    <location>
        <begin position="329"/>
        <end position="645"/>
    </location>
</feature>
<dbReference type="CDD" id="cd18808">
    <property type="entry name" value="SF1_C_Upf1"/>
    <property type="match status" value="1"/>
</dbReference>
<dbReference type="PANTHER" id="PTHR10887:SF495">
    <property type="entry name" value="HELICASE SENATAXIN ISOFORM X1-RELATED"/>
    <property type="match status" value="1"/>
</dbReference>
<evidence type="ECO:0000313" key="5">
    <source>
        <dbReference type="Proteomes" id="UP000823863"/>
    </source>
</evidence>
<dbReference type="AlphaFoldDB" id="A0A9D2TEC3"/>
<gene>
    <name evidence="4" type="ORF">H9931_11165</name>
</gene>
<dbReference type="PANTHER" id="PTHR10887">
    <property type="entry name" value="DNA2/NAM7 HELICASE FAMILY"/>
    <property type="match status" value="1"/>
</dbReference>
<accession>A0A9D2TEC3</accession>
<dbReference type="Pfam" id="PF10881">
    <property type="entry name" value="DUF2726"/>
    <property type="match status" value="1"/>
</dbReference>
<dbReference type="InterPro" id="IPR041679">
    <property type="entry name" value="DNA2/NAM7-like_C"/>
</dbReference>
<evidence type="ECO:0000259" key="2">
    <source>
        <dbReference type="Pfam" id="PF13086"/>
    </source>
</evidence>
<dbReference type="InterPro" id="IPR024402">
    <property type="entry name" value="DUF2726"/>
</dbReference>
<dbReference type="GO" id="GO:0004386">
    <property type="term" value="F:helicase activity"/>
    <property type="evidence" value="ECO:0007669"/>
    <property type="project" value="InterPro"/>
</dbReference>
<sequence>MNPIHRDLFQAIHEGKWLTIEYQNKKDQKTRYWIGIRDLNPVRRTLAVDGLHLGQYTQDRYDVIYIDSILSSQVLEGTWQPVNQRLVQDIAVHPHKYQALFDQAANLKILNYLEDCSRMDTTPYRMDFALVKYLDRESFRGGVCQLSDEQFGAIVRDFQVKAEKKERGERVRPVMQLLAMNVLSLHTPKGLYVLAYRKLYLDVKEKCMRPDGHITVCTEFTINGERESIRRFLDGEDYELLEDFEKNQEAVKDALTRAMNGRGFGVDDVPYVIGLGMDVSLDLHKEYGGILKMFQEDAATVPIRAFFGQLLNRPRSGRTLPIALMNRKVNLDQLLAIHNAMQYPLAYIQGPPGTGKTNTILNTIVTAFFNEKTVLFASYNNHPIDGVCEKLSSLTYRGRPILFPIIRLGNQEKMKEALKRIRYAYEEAAKIPIFSSTLERNKDDRIQRTRRLSQLLKQYDEVLELKERRETIRRLLDYDERQGLSPQRLPFEADLRGRQLRRVETQIEKAGEITNEAALSLLADDQEELKKYLYYTSASYMKRLDEPRFEQLKEIVYLGDSDQQLQAFGEYLSQKENLSCFQRLFPVIATTCISAHRLGPPECLFDMTIMDEASQCNTAVALVPVLRGKKLMLVGDPQQLNPVILLGEGDNEKLMKKYGISPEYDYRKNSIYKTFLACDAVSDEVLLRYHYRCSPKIIDFNNQKYYHSRLKICTESGQEQPLVYVDVTDDRTEQKNTAPGEIEQIVRYAEAHKDKTIGVITPFVNQKNAIEKRLKEEGLDQVVCGTVHAFQGDEKDVILFSTAITGQTGEGTYGWLKNNRELINVAVSRAREQLIVLSNTRNLERLHRQEEEDDFYDLVQYVRTNGTSRVTPRNTASRALGIKPYSTATEEAFLTTLNHALDNLWLSQNRFSVEKEVAVSQVFEDNLSCSDLFYTGRFDFVVYERNSQRKYPVLVIELDGREHYGNEIVMARDRKKEEICRAHDMELIRVENSYARRYQHIKRILEAYFAAAR</sequence>
<evidence type="ECO:0000313" key="4">
    <source>
        <dbReference type="EMBL" id="HJC67255.1"/>
    </source>
</evidence>
<dbReference type="InterPro" id="IPR041677">
    <property type="entry name" value="DNA2/NAM7_AAA_11"/>
</dbReference>